<evidence type="ECO:0000313" key="3">
    <source>
        <dbReference type="Proteomes" id="UP000016927"/>
    </source>
</evidence>
<organism evidence="2 3">
    <name type="scientific">Nosema bombycis (strain CQ1 / CVCC 102059)</name>
    <name type="common">Microsporidian parasite</name>
    <name type="synonym">Pebrine of silkworm</name>
    <dbReference type="NCBI Taxonomy" id="578461"/>
    <lineage>
        <taxon>Eukaryota</taxon>
        <taxon>Fungi</taxon>
        <taxon>Fungi incertae sedis</taxon>
        <taxon>Microsporidia</taxon>
        <taxon>Nosematidae</taxon>
        <taxon>Nosema</taxon>
    </lineage>
</organism>
<keyword evidence="1" id="KW-0472">Membrane</keyword>
<reference evidence="2 3" key="1">
    <citation type="journal article" date="2013" name="BMC Genomics">
        <title>Comparative genomics of parasitic silkworm microsporidia reveal an association between genome expansion and host adaptation.</title>
        <authorList>
            <person name="Pan G."/>
            <person name="Xu J."/>
            <person name="Li T."/>
            <person name="Xia Q."/>
            <person name="Liu S.L."/>
            <person name="Zhang G."/>
            <person name="Li S."/>
            <person name="Li C."/>
            <person name="Liu H."/>
            <person name="Yang L."/>
            <person name="Liu T."/>
            <person name="Zhang X."/>
            <person name="Wu Z."/>
            <person name="Fan W."/>
            <person name="Dang X."/>
            <person name="Xiang H."/>
            <person name="Tao M."/>
            <person name="Li Y."/>
            <person name="Hu J."/>
            <person name="Li Z."/>
            <person name="Lin L."/>
            <person name="Luo J."/>
            <person name="Geng L."/>
            <person name="Wang L."/>
            <person name="Long M."/>
            <person name="Wan Y."/>
            <person name="He N."/>
            <person name="Zhang Z."/>
            <person name="Lu C."/>
            <person name="Keeling P.J."/>
            <person name="Wang J."/>
            <person name="Xiang Z."/>
            <person name="Zhou Z."/>
        </authorList>
    </citation>
    <scope>NUCLEOTIDE SEQUENCE [LARGE SCALE GENOMIC DNA]</scope>
    <source>
        <strain evidence="3">CQ1 / CVCC 102059</strain>
    </source>
</reference>
<evidence type="ECO:0000313" key="2">
    <source>
        <dbReference type="EMBL" id="EOB15368.1"/>
    </source>
</evidence>
<dbReference type="Proteomes" id="UP000016927">
    <property type="component" value="Unassembled WGS sequence"/>
</dbReference>
<evidence type="ECO:0000256" key="1">
    <source>
        <dbReference type="SAM" id="Phobius"/>
    </source>
</evidence>
<gene>
    <name evidence="2" type="ORF">NBO_6g0118</name>
</gene>
<name>R0MR60_NOSB1</name>
<accession>R0MR60</accession>
<dbReference type="VEuPathDB" id="MicrosporidiaDB:NBO_6g0118"/>
<proteinExistence type="predicted"/>
<sequence>MIFQMISISPKKMANHDLNYRNDYKKSGIPVFIQRKTLSNEKESTCHQFSKTEIIDDFSVSDKTLLVDDPKDIHLTTLDINNGNKKFNEIKEQDIKTKIQHAHDESSISPCISDDEKNTKDMNNLNVISSFEHDINSIKVVTDFDNPYPEPSNIIELKNASILNSTPLESCNTAVKNEKLIDNEALDSNKETQLKSSNHEFKIICTIITLSVVGIVVVCFIIFKHKLLSLFFF</sequence>
<dbReference type="AlphaFoldDB" id="R0MR60"/>
<feature type="transmembrane region" description="Helical" evidence="1">
    <location>
        <begin position="203"/>
        <end position="223"/>
    </location>
</feature>
<keyword evidence="1" id="KW-0812">Transmembrane</keyword>
<dbReference type="HOGENOM" id="CLU_1190207_0_0_1"/>
<protein>
    <submittedName>
        <fullName evidence="2">Uncharacterized protein</fullName>
    </submittedName>
</protein>
<keyword evidence="1" id="KW-1133">Transmembrane helix</keyword>
<dbReference type="EMBL" id="KB908914">
    <property type="protein sequence ID" value="EOB15368.1"/>
    <property type="molecule type" value="Genomic_DNA"/>
</dbReference>
<keyword evidence="3" id="KW-1185">Reference proteome</keyword>